<dbReference type="EMBL" id="MSZX01000007">
    <property type="protein sequence ID" value="OPA76215.1"/>
    <property type="molecule type" value="Genomic_DNA"/>
</dbReference>
<evidence type="ECO:0008006" key="5">
    <source>
        <dbReference type="Google" id="ProtNLM"/>
    </source>
</evidence>
<feature type="chain" id="PRO_5039672627" description="DUF3829 domain-containing protein" evidence="2">
    <location>
        <begin position="22"/>
        <end position="331"/>
    </location>
</feature>
<proteinExistence type="predicted"/>
<dbReference type="RefSeq" id="WP_078500445.1">
    <property type="nucleotide sequence ID" value="NZ_MSZX01000007.1"/>
</dbReference>
<feature type="signal peptide" evidence="2">
    <location>
        <begin position="1"/>
        <end position="21"/>
    </location>
</feature>
<evidence type="ECO:0000313" key="3">
    <source>
        <dbReference type="EMBL" id="OPA76215.1"/>
    </source>
</evidence>
<dbReference type="OrthoDB" id="2569676at2"/>
<dbReference type="STRING" id="1324314.BVG16_18590"/>
<dbReference type="Proteomes" id="UP000190188">
    <property type="component" value="Unassembled WGS sequence"/>
</dbReference>
<evidence type="ECO:0000313" key="4">
    <source>
        <dbReference type="Proteomes" id="UP000190188"/>
    </source>
</evidence>
<name>A0A1T2X8R8_9BACL</name>
<sequence length="331" mass="37884">MNKIRITVVLSLLMTMLIAGCGNSKELTVQEPPKQEVVQGDETKPNQGDQGKEIDKEFELLASQAKEAREVIAFLDSNLPKVDVTTADKLFVALDSFYERYLPSLNDNFNTMLEQPGTAEKMNEVGYPIDINNIKNDDTLKKWLLDQTEAHFALDNTEGMFFWKVDYAALQKKYDPYLSEDLKSYLALRAAQSGKRFVEDASLTISREELGERILAAEHYLTQYPMGLKRAEVKAMYSEYMHHYITNYRYDAIDDKTMKLVPAVKKSYEQLVKQHPKTKTAELVQEYLNLINENKDVIYSPGQGNTLQGPLKPNISKFWESLDEKIKTLLA</sequence>
<keyword evidence="2" id="KW-0732">Signal</keyword>
<feature type="region of interest" description="Disordered" evidence="1">
    <location>
        <begin position="30"/>
        <end position="53"/>
    </location>
</feature>
<keyword evidence="4" id="KW-1185">Reference proteome</keyword>
<comment type="caution">
    <text evidence="3">The sequence shown here is derived from an EMBL/GenBank/DDBJ whole genome shotgun (WGS) entry which is preliminary data.</text>
</comment>
<dbReference type="PROSITE" id="PS51257">
    <property type="entry name" value="PROKAR_LIPOPROTEIN"/>
    <property type="match status" value="1"/>
</dbReference>
<evidence type="ECO:0000256" key="1">
    <source>
        <dbReference type="SAM" id="MobiDB-lite"/>
    </source>
</evidence>
<dbReference type="AlphaFoldDB" id="A0A1T2X8R8"/>
<organism evidence="3 4">
    <name type="scientific">Paenibacillus selenitireducens</name>
    <dbReference type="NCBI Taxonomy" id="1324314"/>
    <lineage>
        <taxon>Bacteria</taxon>
        <taxon>Bacillati</taxon>
        <taxon>Bacillota</taxon>
        <taxon>Bacilli</taxon>
        <taxon>Bacillales</taxon>
        <taxon>Paenibacillaceae</taxon>
        <taxon>Paenibacillus</taxon>
    </lineage>
</organism>
<protein>
    <recommendedName>
        <fullName evidence="5">DUF3829 domain-containing protein</fullName>
    </recommendedName>
</protein>
<reference evidence="3 4" key="1">
    <citation type="submission" date="2017-01" db="EMBL/GenBank/DDBJ databases">
        <title>Genome analysis of Paenibacillus selenitrireducens ES3-24.</title>
        <authorList>
            <person name="Xu D."/>
            <person name="Yao R."/>
            <person name="Zheng S."/>
        </authorList>
    </citation>
    <scope>NUCLEOTIDE SEQUENCE [LARGE SCALE GENOMIC DNA]</scope>
    <source>
        <strain evidence="3 4">ES3-24</strain>
    </source>
</reference>
<evidence type="ECO:0000256" key="2">
    <source>
        <dbReference type="SAM" id="SignalP"/>
    </source>
</evidence>
<gene>
    <name evidence="3" type="ORF">BVG16_18590</name>
</gene>
<accession>A0A1T2X8R8</accession>